<dbReference type="Proteomes" id="UP001321473">
    <property type="component" value="Unassembled WGS sequence"/>
</dbReference>
<feature type="compositionally biased region" description="Low complexity" evidence="1">
    <location>
        <begin position="1"/>
        <end position="19"/>
    </location>
</feature>
<proteinExistence type="predicted"/>
<feature type="compositionally biased region" description="Basic and acidic residues" evidence="1">
    <location>
        <begin position="20"/>
        <end position="29"/>
    </location>
</feature>
<name>A0AAQ4D6L2_AMBAM</name>
<accession>A0AAQ4D6L2</accession>
<reference evidence="2 3" key="1">
    <citation type="journal article" date="2023" name="Arcadia Sci">
        <title>De novo assembly of a long-read Amblyomma americanum tick genome.</title>
        <authorList>
            <person name="Chou S."/>
            <person name="Poskanzer K.E."/>
            <person name="Rollins M."/>
            <person name="Thuy-Boun P.S."/>
        </authorList>
    </citation>
    <scope>NUCLEOTIDE SEQUENCE [LARGE SCALE GENOMIC DNA]</scope>
    <source>
        <strain evidence="2">F_SG_1</strain>
        <tissue evidence="2">Salivary glands</tissue>
    </source>
</reference>
<gene>
    <name evidence="2" type="ORF">V5799_004265</name>
</gene>
<comment type="caution">
    <text evidence="2">The sequence shown here is derived from an EMBL/GenBank/DDBJ whole genome shotgun (WGS) entry which is preliminary data.</text>
</comment>
<feature type="compositionally biased region" description="Acidic residues" evidence="1">
    <location>
        <begin position="89"/>
        <end position="106"/>
    </location>
</feature>
<evidence type="ECO:0000256" key="1">
    <source>
        <dbReference type="SAM" id="MobiDB-lite"/>
    </source>
</evidence>
<sequence>MSAATRGSVSSVAASASDKAIAKRPEPCRRLSSNGRRRAGRGGGTRSRSPHSDELWVLGAGLAAAPPPPSSVPGAGALPLDGAPHVGEPEVDDNGFNDSAADDNGFDDNAVSERRRRAPPEELSVYEQRRTDRVVSCRL</sequence>
<dbReference type="EMBL" id="JARKHS020034473">
    <property type="protein sequence ID" value="KAK8758102.1"/>
    <property type="molecule type" value="Genomic_DNA"/>
</dbReference>
<keyword evidence="3" id="KW-1185">Reference proteome</keyword>
<dbReference type="AlphaFoldDB" id="A0AAQ4D6L2"/>
<evidence type="ECO:0000313" key="3">
    <source>
        <dbReference type="Proteomes" id="UP001321473"/>
    </source>
</evidence>
<protein>
    <submittedName>
        <fullName evidence="2">Uncharacterized protein</fullName>
    </submittedName>
</protein>
<feature type="region of interest" description="Disordered" evidence="1">
    <location>
        <begin position="1"/>
        <end position="139"/>
    </location>
</feature>
<evidence type="ECO:0000313" key="2">
    <source>
        <dbReference type="EMBL" id="KAK8758102.1"/>
    </source>
</evidence>
<feature type="compositionally biased region" description="Basic and acidic residues" evidence="1">
    <location>
        <begin position="127"/>
        <end position="139"/>
    </location>
</feature>
<organism evidence="2 3">
    <name type="scientific">Amblyomma americanum</name>
    <name type="common">Lone star tick</name>
    <dbReference type="NCBI Taxonomy" id="6943"/>
    <lineage>
        <taxon>Eukaryota</taxon>
        <taxon>Metazoa</taxon>
        <taxon>Ecdysozoa</taxon>
        <taxon>Arthropoda</taxon>
        <taxon>Chelicerata</taxon>
        <taxon>Arachnida</taxon>
        <taxon>Acari</taxon>
        <taxon>Parasitiformes</taxon>
        <taxon>Ixodida</taxon>
        <taxon>Ixodoidea</taxon>
        <taxon>Ixodidae</taxon>
        <taxon>Amblyomminae</taxon>
        <taxon>Amblyomma</taxon>
    </lineage>
</organism>